<dbReference type="Pfam" id="PF20773">
    <property type="entry name" value="InhA-like_MAM"/>
    <property type="match status" value="1"/>
</dbReference>
<name>A0ABT8FC83_9ACTN</name>
<evidence type="ECO:0000256" key="1">
    <source>
        <dbReference type="SAM" id="MobiDB-lite"/>
    </source>
</evidence>
<evidence type="ECO:0000313" key="4">
    <source>
        <dbReference type="EMBL" id="MDN4172297.1"/>
    </source>
</evidence>
<keyword evidence="5" id="KW-1185">Reference proteome</keyword>
<accession>A0ABT8FC83</accession>
<protein>
    <submittedName>
        <fullName evidence="4">Immune inhibitor A</fullName>
    </submittedName>
</protein>
<feature type="domain" description="Peptidase M6-like" evidence="3">
    <location>
        <begin position="581"/>
        <end position="632"/>
    </location>
</feature>
<dbReference type="RefSeq" id="WP_300951191.1">
    <property type="nucleotide sequence ID" value="NZ_JAUHJQ010000001.1"/>
</dbReference>
<evidence type="ECO:0000313" key="5">
    <source>
        <dbReference type="Proteomes" id="UP001168620"/>
    </source>
</evidence>
<dbReference type="EMBL" id="JAUHJQ010000001">
    <property type="protein sequence ID" value="MDN4172297.1"/>
    <property type="molecule type" value="Genomic_DNA"/>
</dbReference>
<sequence length="1106" mass="117119">MTPPRLRAAAATAALAAALVLPLLPPTSATATGPLAGSLVDTPTRGEQAELLSAAGRRLLTVDFDGQDATVVRGAQLTVSGRVATVAQTAGSRVARADEGVPASFTVAVTGPDGAVLATQDVTAADDGSFSTTVPASVTRDLPGTDETVLGVRALDATYDGFSAEDAGATAVEVLPRATRLRLENSFVSSVGWVKPGERYPSRVIVRNPGRAAVAGGTVTVRAPRGTTFRAAAGPGSRTLRATTITWRPGRVPARGSRTLVLEARAATTKQLPTVVWRDLSTTARLAGPGGSGTAVSHGPKVIPPAESYDTARYGDRPFPVVPVQYVDRTYAAGHSGQALERVINSPRLAGSTFNLFQEMSLGQLFPHGTVPSAGIATADFDYAPGFPFTRTDPATLSTCTGVTFADLPLDVVGSPLYPERITDGVYNLPGTTQYYGADGNGSAVIGSLTGVAALQQIDSGCGPTGKIVADAVALADPEIDYSDFDTDKDGVVDFFMGVFAGCGGNGASQLAACSEAPSDALPYDNIWPHSSSLEYYLTDPETGLAGFTTDDQLRDLEGRPLYWRDGRYDAMTTKKTPRKVFVRVGPYNLNPETALDKASVISHEYGHSLGLPDFYSTGGRETYGDWNLMATDKSQHMDAFARQELGWVVPRLLPRGRTTVRGFTDSKQDVGAIHWRTPQGRPYVLRQGRDGRVHNSLMYVAKLPGRQLLSPRKFGTGVGATKKHAWFSGAGNDFGCASDGGGRNLDLSIPALSKLPEGSTVTLTFKSLFDIEWDYDHGFVLTSTDGGKSFTSNESEREVPTTTTGNPNQNGCQATYSNGITGSSASYTDPLTVATDRALGNTPPSVFIADRFDVSELAGARTPVLRFSYATDPGLARPGWFIDDVRVTATTPSGEKVLFRTDFESSGGPRDPHVFNGGCRPDGPGGDCTKGWQYVKAGAEADFDHAYYLEMRDRSGFDLAGRGQVDRDPISFRPGLYLAYTDEAHGYGNAGTDDPPAQTPIDAVPEPGSATPDLSDAAFIAAKGRSSYSDSGVGHTDNYTDPSQTLEDPRYAGVANPWRFRYRCLSFDVLSMRGGGIGPVRADGDLTGTVRFRIGGGCGRFDWGY</sequence>
<keyword evidence="2" id="KW-0732">Signal</keyword>
<dbReference type="Pfam" id="PF05547">
    <property type="entry name" value="Peptidase_M6"/>
    <property type="match status" value="1"/>
</dbReference>
<feature type="chain" id="PRO_5046942167" evidence="2">
    <location>
        <begin position="32"/>
        <end position="1106"/>
    </location>
</feature>
<evidence type="ECO:0000256" key="2">
    <source>
        <dbReference type="SAM" id="SignalP"/>
    </source>
</evidence>
<evidence type="ECO:0000259" key="3">
    <source>
        <dbReference type="Pfam" id="PF05547"/>
    </source>
</evidence>
<dbReference type="PANTHER" id="PTHR41775:SF1">
    <property type="entry name" value="PEPTIDASE M6-LIKE DOMAIN-CONTAINING PROTEIN"/>
    <property type="match status" value="1"/>
</dbReference>
<dbReference type="InterPro" id="IPR008757">
    <property type="entry name" value="Peptidase_M6-like_domain"/>
</dbReference>
<dbReference type="Proteomes" id="UP001168620">
    <property type="component" value="Unassembled WGS sequence"/>
</dbReference>
<proteinExistence type="predicted"/>
<dbReference type="SUPFAM" id="SSF55486">
    <property type="entry name" value="Metalloproteases ('zincins'), catalytic domain"/>
    <property type="match status" value="1"/>
</dbReference>
<organism evidence="4 5">
    <name type="scientific">Nocardioides oceani</name>
    <dbReference type="NCBI Taxonomy" id="3058369"/>
    <lineage>
        <taxon>Bacteria</taxon>
        <taxon>Bacillati</taxon>
        <taxon>Actinomycetota</taxon>
        <taxon>Actinomycetes</taxon>
        <taxon>Propionibacteriales</taxon>
        <taxon>Nocardioidaceae</taxon>
        <taxon>Nocardioides</taxon>
    </lineage>
</organism>
<comment type="caution">
    <text evidence="4">The sequence shown here is derived from an EMBL/GenBank/DDBJ whole genome shotgun (WGS) entry which is preliminary data.</text>
</comment>
<reference evidence="4" key="1">
    <citation type="submission" date="2023-06" db="EMBL/GenBank/DDBJ databases">
        <title>Draft genome sequence of Nocardioides sp. SOB77.</title>
        <authorList>
            <person name="Zhang G."/>
        </authorList>
    </citation>
    <scope>NUCLEOTIDE SEQUENCE</scope>
    <source>
        <strain evidence="4">SOB77</strain>
    </source>
</reference>
<feature type="region of interest" description="Disordered" evidence="1">
    <location>
        <begin position="787"/>
        <end position="813"/>
    </location>
</feature>
<feature type="signal peptide" evidence="2">
    <location>
        <begin position="1"/>
        <end position="31"/>
    </location>
</feature>
<dbReference type="PANTHER" id="PTHR41775">
    <property type="entry name" value="SECRETED PROTEIN-RELATED"/>
    <property type="match status" value="1"/>
</dbReference>
<gene>
    <name evidence="4" type="ORF">QWY28_05040</name>
</gene>